<keyword evidence="4" id="KW-1185">Reference proteome</keyword>
<dbReference type="InterPro" id="IPR032466">
    <property type="entry name" value="Metal_Hydrolase"/>
</dbReference>
<dbReference type="InterPro" id="IPR052350">
    <property type="entry name" value="Metallo-dep_Lactonases"/>
</dbReference>
<protein>
    <submittedName>
        <fullName evidence="3">L-fuconolactonase</fullName>
    </submittedName>
</protein>
<dbReference type="SUPFAM" id="SSF51556">
    <property type="entry name" value="Metallo-dependent hydrolases"/>
    <property type="match status" value="1"/>
</dbReference>
<dbReference type="EMBL" id="PGFJ01000001">
    <property type="protein sequence ID" value="PJJ83089.1"/>
    <property type="molecule type" value="Genomic_DNA"/>
</dbReference>
<dbReference type="GO" id="GO:0016787">
    <property type="term" value="F:hydrolase activity"/>
    <property type="evidence" value="ECO:0007669"/>
    <property type="project" value="InterPro"/>
</dbReference>
<feature type="domain" description="Amidohydrolase-related" evidence="2">
    <location>
        <begin position="4"/>
        <end position="275"/>
    </location>
</feature>
<proteinExistence type="inferred from homology"/>
<accession>A0A2H9VQJ3</accession>
<evidence type="ECO:0000313" key="3">
    <source>
        <dbReference type="EMBL" id="PJJ83089.1"/>
    </source>
</evidence>
<comment type="caution">
    <text evidence="3">The sequence shown here is derived from an EMBL/GenBank/DDBJ whole genome shotgun (WGS) entry which is preliminary data.</text>
</comment>
<dbReference type="Pfam" id="PF04909">
    <property type="entry name" value="Amidohydro_2"/>
    <property type="match status" value="1"/>
</dbReference>
<gene>
    <name evidence="3" type="ORF">CLV57_0067</name>
</gene>
<organism evidence="3 4">
    <name type="scientific">Mucilaginibacter auburnensis</name>
    <dbReference type="NCBI Taxonomy" id="1457233"/>
    <lineage>
        <taxon>Bacteria</taxon>
        <taxon>Pseudomonadati</taxon>
        <taxon>Bacteroidota</taxon>
        <taxon>Sphingobacteriia</taxon>
        <taxon>Sphingobacteriales</taxon>
        <taxon>Sphingobacteriaceae</taxon>
        <taxon>Mucilaginibacter</taxon>
    </lineage>
</organism>
<evidence type="ECO:0000256" key="1">
    <source>
        <dbReference type="ARBA" id="ARBA00038310"/>
    </source>
</evidence>
<dbReference type="InterPro" id="IPR006680">
    <property type="entry name" value="Amidohydro-rel"/>
</dbReference>
<evidence type="ECO:0000313" key="4">
    <source>
        <dbReference type="Proteomes" id="UP000242687"/>
    </source>
</evidence>
<dbReference type="Gene3D" id="3.20.20.140">
    <property type="entry name" value="Metal-dependent hydrolases"/>
    <property type="match status" value="1"/>
</dbReference>
<dbReference type="OrthoDB" id="5450317at2"/>
<dbReference type="PANTHER" id="PTHR43569">
    <property type="entry name" value="AMIDOHYDROLASE"/>
    <property type="match status" value="1"/>
</dbReference>
<dbReference type="PANTHER" id="PTHR43569:SF2">
    <property type="entry name" value="AMIDOHYDROLASE-RELATED DOMAIN-CONTAINING PROTEIN"/>
    <property type="match status" value="1"/>
</dbReference>
<reference evidence="3 4" key="1">
    <citation type="submission" date="2017-11" db="EMBL/GenBank/DDBJ databases">
        <title>Genomic Encyclopedia of Archaeal and Bacterial Type Strains, Phase II (KMG-II): From Individual Species to Whole Genera.</title>
        <authorList>
            <person name="Goeker M."/>
        </authorList>
    </citation>
    <scope>NUCLEOTIDE SEQUENCE [LARGE SCALE GENOMIC DNA]</scope>
    <source>
        <strain evidence="3 4">DSM 28175</strain>
    </source>
</reference>
<name>A0A2H9VQJ3_9SPHI</name>
<dbReference type="Proteomes" id="UP000242687">
    <property type="component" value="Unassembled WGS sequence"/>
</dbReference>
<evidence type="ECO:0000259" key="2">
    <source>
        <dbReference type="Pfam" id="PF04909"/>
    </source>
</evidence>
<sequence>MLRIDAHQHFWKYNPLRDAWITDDMAVIQRDFMPQDLFPLLQENGLDGCVVVQSDESEAENDFQLANANGNDFVKGIVGWVELVSPSIEARLEYYSQFKKLKGFRHVLQGMPQRDFMLTDAFLKGISLLNKYNFTYDILIFPDQLKFAAEMVAKFPEQKFVLDHIAKPYIKDKAIAGWDTDIKALGKFENVYCKVSGMVTEANWNNWNEADFHPYMEVVTNAFGTGRLMFGSDWPVCTVAGTYTQVCDIVKNYFSRFSQTEQDRIWGENAVKFYSL</sequence>
<dbReference type="AlphaFoldDB" id="A0A2H9VQJ3"/>
<dbReference type="RefSeq" id="WP_100339385.1">
    <property type="nucleotide sequence ID" value="NZ_PGFJ01000001.1"/>
</dbReference>
<comment type="similarity">
    <text evidence="1">Belongs to the metallo-dependent hydrolases superfamily.</text>
</comment>